<organism evidence="13 14">
    <name type="scientific">Phialocephala subalpina</name>
    <dbReference type="NCBI Taxonomy" id="576137"/>
    <lineage>
        <taxon>Eukaryota</taxon>
        <taxon>Fungi</taxon>
        <taxon>Dikarya</taxon>
        <taxon>Ascomycota</taxon>
        <taxon>Pezizomycotina</taxon>
        <taxon>Leotiomycetes</taxon>
        <taxon>Helotiales</taxon>
        <taxon>Mollisiaceae</taxon>
        <taxon>Phialocephala</taxon>
        <taxon>Phialocephala fortinii species complex</taxon>
    </lineage>
</organism>
<dbReference type="EMBL" id="FJOG01000002">
    <property type="protein sequence ID" value="CZR52057.1"/>
    <property type="molecule type" value="Genomic_DNA"/>
</dbReference>
<sequence length="897" mass="98466">MENDLSLSQSFGGLRIANPDDASSPGTAQPVPVNSRIESAALAPSRTADATNATQPEPSPVSREARSITDPQSQSRRHSIFNLLRRGDDSSPPSRTPPQPPPNPPSNSNISDSNQVQSDPLARAAARASYRQSIPLNHQEQQQALFPPYQTNAMQNGRSYPPAGASRPVSGVYAAQPPPGAIPTREPGSYRLRSESSRSSIVDIPTRSHSRAGTAMQAGVPSREASHRDRSYSQNTPMPIGNGPLPPRRSSRGMGGGHTDAIPAPPNGSSPRYDIEGNVVPSSEEWKDRGAAVGMKEEYDASGKLVLRQVKKGVRDFVFGRTLGEGSYSTVLLATDRQTLKEYAVKILDKKHIIKEKKIKYVNIEKDTLNRLIEHPGIVRLYYTFQDSSSLYYVLDVASGGELLGVLKKIGSFDEECTRFYGAQILDAIEHMHNRGVIHRDLKPENVLLDDQMHIKITDFGTAKLLPDPRAPRDPTKPYDVTGEEQESTRAKSFVGTAEYVSPELLTDKNACKASDLWAFGCIIYQLLTGRPPFKAGNEYQTFQKIVGLEYEFPLGFPPAARDLVERLLVLDPSRRLTIEHIKNHEFFDGIVWGRGLWRQKAPRLKPYIPPTHEPSLIKLNGYGTAPQPIATARAPQAANSSNGTSRPQPRVITELPPPTQLDIEWSPVLTRNNERILKLGNLQVLSTPLPHSPNSRNGDHGEGHEKKGLSRFFGGSTTKKRQRLVMVTSSARIILAAAGGDEKKTKSEISLLASECSWRTQIDAKGQEVWCVDTRGTHYTFEDTKASVTTGDPSKSSAQEWLESIERAKDMALSQSMVGSYTSDGGFDMSSSVSSPSSTLHGSSIYPEGFNVSDRSGRNHLTKSQASLGEEQLENSKKKSHRFSKRQSKNGLSTPF</sequence>
<dbReference type="InterPro" id="IPR011009">
    <property type="entry name" value="Kinase-like_dom_sf"/>
</dbReference>
<dbReference type="InterPro" id="IPR017441">
    <property type="entry name" value="Protein_kinase_ATP_BS"/>
</dbReference>
<dbReference type="OrthoDB" id="347657at2759"/>
<dbReference type="Proteomes" id="UP000184330">
    <property type="component" value="Unassembled WGS sequence"/>
</dbReference>
<protein>
    <recommendedName>
        <fullName evidence="2">non-specific serine/threonine protein kinase</fullName>
        <ecNumber evidence="2">2.7.11.1</ecNumber>
    </recommendedName>
</protein>
<evidence type="ECO:0000256" key="6">
    <source>
        <dbReference type="ARBA" id="ARBA00022777"/>
    </source>
</evidence>
<evidence type="ECO:0000256" key="11">
    <source>
        <dbReference type="SAM" id="MobiDB-lite"/>
    </source>
</evidence>
<comment type="catalytic activity">
    <reaction evidence="8">
        <text>L-threonyl-[protein] + ATP = O-phospho-L-threonyl-[protein] + ADP + H(+)</text>
        <dbReference type="Rhea" id="RHEA:46608"/>
        <dbReference type="Rhea" id="RHEA-COMP:11060"/>
        <dbReference type="Rhea" id="RHEA-COMP:11605"/>
        <dbReference type="ChEBI" id="CHEBI:15378"/>
        <dbReference type="ChEBI" id="CHEBI:30013"/>
        <dbReference type="ChEBI" id="CHEBI:30616"/>
        <dbReference type="ChEBI" id="CHEBI:61977"/>
        <dbReference type="ChEBI" id="CHEBI:456216"/>
        <dbReference type="EC" id="2.7.11.1"/>
    </reaction>
</comment>
<evidence type="ECO:0000256" key="3">
    <source>
        <dbReference type="ARBA" id="ARBA00022527"/>
    </source>
</evidence>
<dbReference type="PROSITE" id="PS50011">
    <property type="entry name" value="PROTEIN_KINASE_DOM"/>
    <property type="match status" value="1"/>
</dbReference>
<feature type="region of interest" description="Disordered" evidence="11">
    <location>
        <begin position="467"/>
        <end position="488"/>
    </location>
</feature>
<dbReference type="Gene3D" id="1.10.510.10">
    <property type="entry name" value="Transferase(Phosphotransferase) domain 1"/>
    <property type="match status" value="1"/>
</dbReference>
<evidence type="ECO:0000256" key="8">
    <source>
        <dbReference type="ARBA" id="ARBA00047899"/>
    </source>
</evidence>
<dbReference type="FunFam" id="1.10.510.10:FF:000163">
    <property type="entry name" value="3-phosphoinositide-dependent protein kinase 1"/>
    <property type="match status" value="1"/>
</dbReference>
<feature type="compositionally biased region" description="Polar residues" evidence="11">
    <location>
        <begin position="1"/>
        <end position="11"/>
    </location>
</feature>
<feature type="region of interest" description="Disordered" evidence="11">
    <location>
        <begin position="688"/>
        <end position="714"/>
    </location>
</feature>
<dbReference type="InterPro" id="IPR008271">
    <property type="entry name" value="Ser/Thr_kinase_AS"/>
</dbReference>
<dbReference type="PROSITE" id="PS00108">
    <property type="entry name" value="PROTEIN_KINASE_ST"/>
    <property type="match status" value="1"/>
</dbReference>
<dbReference type="InterPro" id="IPR039046">
    <property type="entry name" value="PDPK1"/>
</dbReference>
<evidence type="ECO:0000259" key="12">
    <source>
        <dbReference type="PROSITE" id="PS50011"/>
    </source>
</evidence>
<dbReference type="PANTHER" id="PTHR24356">
    <property type="entry name" value="SERINE/THREONINE-PROTEIN KINASE"/>
    <property type="match status" value="1"/>
</dbReference>
<evidence type="ECO:0000256" key="4">
    <source>
        <dbReference type="ARBA" id="ARBA00022679"/>
    </source>
</evidence>
<dbReference type="FunFam" id="3.30.200.20:FF:000128">
    <property type="entry name" value="Serine/threonine-protein kinase ksg1"/>
    <property type="match status" value="1"/>
</dbReference>
<dbReference type="CDD" id="cd05581">
    <property type="entry name" value="STKc_PDK1"/>
    <property type="match status" value="1"/>
</dbReference>
<dbReference type="Gene3D" id="2.30.29.30">
    <property type="entry name" value="Pleckstrin-homology domain (PH domain)/Phosphotyrosine-binding domain (PTB)"/>
    <property type="match status" value="1"/>
</dbReference>
<dbReference type="InterPro" id="IPR050236">
    <property type="entry name" value="Ser_Thr_kinase_AGC"/>
</dbReference>
<proteinExistence type="inferred from homology"/>
<dbReference type="PANTHER" id="PTHR24356:SF163">
    <property type="entry name" value="3-PHOSPHOINOSITIDE-DEPENDENT PROTEIN KINASE 1-RELATED"/>
    <property type="match status" value="1"/>
</dbReference>
<gene>
    <name evidence="13" type="ORF">PAC_01934</name>
</gene>
<dbReference type="AlphaFoldDB" id="A0A1L7WH41"/>
<evidence type="ECO:0000313" key="14">
    <source>
        <dbReference type="Proteomes" id="UP000184330"/>
    </source>
</evidence>
<dbReference type="EC" id="2.7.11.1" evidence="2"/>
<feature type="region of interest" description="Disordered" evidence="11">
    <location>
        <begin position="633"/>
        <end position="657"/>
    </location>
</feature>
<feature type="compositionally biased region" description="Basic and acidic residues" evidence="11">
    <location>
        <begin position="698"/>
        <end position="709"/>
    </location>
</feature>
<dbReference type="Gene3D" id="3.30.200.20">
    <property type="entry name" value="Phosphorylase Kinase, domain 1"/>
    <property type="match status" value="1"/>
</dbReference>
<feature type="compositionally biased region" description="Pro residues" evidence="11">
    <location>
        <begin position="94"/>
        <end position="105"/>
    </location>
</feature>
<feature type="compositionally biased region" description="Low complexity" evidence="11">
    <location>
        <begin position="831"/>
        <end position="845"/>
    </location>
</feature>
<comment type="catalytic activity">
    <reaction evidence="9">
        <text>L-seryl-[protein] + ATP = O-phospho-L-seryl-[protein] + ADP + H(+)</text>
        <dbReference type="Rhea" id="RHEA:17989"/>
        <dbReference type="Rhea" id="RHEA-COMP:9863"/>
        <dbReference type="Rhea" id="RHEA-COMP:11604"/>
        <dbReference type="ChEBI" id="CHEBI:15378"/>
        <dbReference type="ChEBI" id="CHEBI:29999"/>
        <dbReference type="ChEBI" id="CHEBI:30616"/>
        <dbReference type="ChEBI" id="CHEBI:83421"/>
        <dbReference type="ChEBI" id="CHEBI:456216"/>
        <dbReference type="EC" id="2.7.11.1"/>
    </reaction>
</comment>
<keyword evidence="6 13" id="KW-0418">Kinase</keyword>
<dbReference type="STRING" id="576137.A0A1L7WH41"/>
<feature type="binding site" evidence="10">
    <location>
        <position position="346"/>
    </location>
    <ligand>
        <name>ATP</name>
        <dbReference type="ChEBI" id="CHEBI:30616"/>
    </ligand>
</feature>
<evidence type="ECO:0000313" key="13">
    <source>
        <dbReference type="EMBL" id="CZR52057.1"/>
    </source>
</evidence>
<feature type="compositionally biased region" description="Polar residues" evidence="11">
    <location>
        <begin position="638"/>
        <end position="648"/>
    </location>
</feature>
<feature type="domain" description="Protein kinase" evidence="12">
    <location>
        <begin position="317"/>
        <end position="588"/>
    </location>
</feature>
<name>A0A1L7WH41_9HELO</name>
<feature type="compositionally biased region" description="Polar residues" evidence="11">
    <location>
        <begin position="130"/>
        <end position="158"/>
    </location>
</feature>
<accession>A0A1L7WH41</accession>
<dbReference type="GO" id="GO:0005524">
    <property type="term" value="F:ATP binding"/>
    <property type="evidence" value="ECO:0007669"/>
    <property type="project" value="UniProtKB-UniRule"/>
</dbReference>
<comment type="similarity">
    <text evidence="1">Belongs to the protein kinase superfamily. AGC Ser/Thr protein kinase family. PDPK1 subfamily.</text>
</comment>
<keyword evidence="14" id="KW-1185">Reference proteome</keyword>
<keyword evidence="5 10" id="KW-0547">Nucleotide-binding</keyword>
<keyword evidence="7 10" id="KW-0067">ATP-binding</keyword>
<dbReference type="SMART" id="SM00220">
    <property type="entry name" value="S_TKc"/>
    <property type="match status" value="1"/>
</dbReference>
<dbReference type="PROSITE" id="PS00107">
    <property type="entry name" value="PROTEIN_KINASE_ATP"/>
    <property type="match status" value="1"/>
</dbReference>
<evidence type="ECO:0000256" key="9">
    <source>
        <dbReference type="ARBA" id="ARBA00048679"/>
    </source>
</evidence>
<keyword evidence="4" id="KW-0808">Transferase</keyword>
<reference evidence="13 14" key="1">
    <citation type="submission" date="2016-03" db="EMBL/GenBank/DDBJ databases">
        <authorList>
            <person name="Ploux O."/>
        </authorList>
    </citation>
    <scope>NUCLEOTIDE SEQUENCE [LARGE SCALE GENOMIC DNA]</scope>
    <source>
        <strain evidence="13 14">UAMH 11012</strain>
    </source>
</reference>
<keyword evidence="3" id="KW-0723">Serine/threonine-protein kinase</keyword>
<dbReference type="SUPFAM" id="SSF56112">
    <property type="entry name" value="Protein kinase-like (PK-like)"/>
    <property type="match status" value="1"/>
</dbReference>
<evidence type="ECO:0000256" key="7">
    <source>
        <dbReference type="ARBA" id="ARBA00022840"/>
    </source>
</evidence>
<dbReference type="GO" id="GO:0004674">
    <property type="term" value="F:protein serine/threonine kinase activity"/>
    <property type="evidence" value="ECO:0007669"/>
    <property type="project" value="UniProtKB-KW"/>
</dbReference>
<dbReference type="InterPro" id="IPR011993">
    <property type="entry name" value="PH-like_dom_sf"/>
</dbReference>
<evidence type="ECO:0000256" key="5">
    <source>
        <dbReference type="ARBA" id="ARBA00022741"/>
    </source>
</evidence>
<feature type="region of interest" description="Disordered" evidence="11">
    <location>
        <begin position="829"/>
        <end position="897"/>
    </location>
</feature>
<evidence type="ECO:0000256" key="1">
    <source>
        <dbReference type="ARBA" id="ARBA00010006"/>
    </source>
</evidence>
<dbReference type="GO" id="GO:0035556">
    <property type="term" value="P:intracellular signal transduction"/>
    <property type="evidence" value="ECO:0007669"/>
    <property type="project" value="TreeGrafter"/>
</dbReference>
<feature type="compositionally biased region" description="Basic residues" evidence="11">
    <location>
        <begin position="879"/>
        <end position="889"/>
    </location>
</feature>
<evidence type="ECO:0000256" key="2">
    <source>
        <dbReference type="ARBA" id="ARBA00012513"/>
    </source>
</evidence>
<evidence type="ECO:0000256" key="10">
    <source>
        <dbReference type="PROSITE-ProRule" id="PRU10141"/>
    </source>
</evidence>
<feature type="region of interest" description="Disordered" evidence="11">
    <location>
        <begin position="1"/>
        <end position="286"/>
    </location>
</feature>
<dbReference type="Pfam" id="PF00069">
    <property type="entry name" value="Pkinase"/>
    <property type="match status" value="1"/>
</dbReference>
<dbReference type="InterPro" id="IPR000719">
    <property type="entry name" value="Prot_kinase_dom"/>
</dbReference>